<dbReference type="InParanoid" id="A0A6J2W3V4"/>
<dbReference type="Proteomes" id="UP000504632">
    <property type="component" value="Chromosome 9"/>
</dbReference>
<dbReference type="PROSITE" id="PS50041">
    <property type="entry name" value="C_TYPE_LECTIN_2"/>
    <property type="match status" value="1"/>
</dbReference>
<feature type="compositionally biased region" description="Polar residues" evidence="1">
    <location>
        <begin position="7"/>
        <end position="21"/>
    </location>
</feature>
<dbReference type="CDD" id="cd00037">
    <property type="entry name" value="CLECT"/>
    <property type="match status" value="1"/>
</dbReference>
<evidence type="ECO:0000256" key="1">
    <source>
        <dbReference type="SAM" id="MobiDB-lite"/>
    </source>
</evidence>
<evidence type="ECO:0000259" key="2">
    <source>
        <dbReference type="PROSITE" id="PS50041"/>
    </source>
</evidence>
<dbReference type="InterPro" id="IPR050111">
    <property type="entry name" value="C-type_lectin/snaclec_domain"/>
</dbReference>
<dbReference type="PANTHER" id="PTHR22803">
    <property type="entry name" value="MANNOSE, PHOSPHOLIPASE, LECTIN RECEPTOR RELATED"/>
    <property type="match status" value="1"/>
</dbReference>
<dbReference type="Gene3D" id="3.10.100.10">
    <property type="entry name" value="Mannose-Binding Protein A, subunit A"/>
    <property type="match status" value="1"/>
</dbReference>
<accession>A0A6J2W3V4</accession>
<feature type="region of interest" description="Disordered" evidence="1">
    <location>
        <begin position="1"/>
        <end position="32"/>
    </location>
</feature>
<sequence length="239" mass="27974">MDDINPPSATSSTWRGPQQQHNTHDEKADPCDVNRDEEWEYRCKIQTEVWKELDSEDFSDDIKMKFRPDKSTWLIIKWGNFTNAAGHPDHVARFSGQAPKACEVTGYESWYRVGSHCVKYFSYLMNFSNAEHYCRSVTPGGHLVSLHNYQANRDVLYILPKHNNRPPRIWLGGFELFMSGKFIWTDGSTWDYSAWAPGEPTYRHKGYVDCLEMNASKIGMWYEHYCFLRRSFVCSFKPV</sequence>
<gene>
    <name evidence="4" type="primary">LOC115820564</name>
</gene>
<dbReference type="InterPro" id="IPR016186">
    <property type="entry name" value="C-type_lectin-like/link_sf"/>
</dbReference>
<protein>
    <submittedName>
        <fullName evidence="4">Lectin-like</fullName>
    </submittedName>
</protein>
<dbReference type="AlphaFoldDB" id="A0A6J2W3V4"/>
<feature type="domain" description="C-type lectin" evidence="2">
    <location>
        <begin position="113"/>
        <end position="235"/>
    </location>
</feature>
<dbReference type="OrthoDB" id="418245at2759"/>
<dbReference type="SMART" id="SM00034">
    <property type="entry name" value="CLECT"/>
    <property type="match status" value="1"/>
</dbReference>
<reference evidence="4" key="1">
    <citation type="submission" date="2025-08" db="UniProtKB">
        <authorList>
            <consortium name="RefSeq"/>
        </authorList>
    </citation>
    <scope>IDENTIFICATION</scope>
</reference>
<evidence type="ECO:0000313" key="4">
    <source>
        <dbReference type="RefSeq" id="XP_030640045.1"/>
    </source>
</evidence>
<dbReference type="InterPro" id="IPR001304">
    <property type="entry name" value="C-type_lectin-like"/>
</dbReference>
<evidence type="ECO:0000313" key="3">
    <source>
        <dbReference type="Proteomes" id="UP000504632"/>
    </source>
</evidence>
<proteinExistence type="predicted"/>
<keyword evidence="3" id="KW-1185">Reference proteome</keyword>
<organism evidence="3 4">
    <name type="scientific">Chanos chanos</name>
    <name type="common">Milkfish</name>
    <name type="synonym">Mugil chanos</name>
    <dbReference type="NCBI Taxonomy" id="29144"/>
    <lineage>
        <taxon>Eukaryota</taxon>
        <taxon>Metazoa</taxon>
        <taxon>Chordata</taxon>
        <taxon>Craniata</taxon>
        <taxon>Vertebrata</taxon>
        <taxon>Euteleostomi</taxon>
        <taxon>Actinopterygii</taxon>
        <taxon>Neopterygii</taxon>
        <taxon>Teleostei</taxon>
        <taxon>Ostariophysi</taxon>
        <taxon>Gonorynchiformes</taxon>
        <taxon>Chanidae</taxon>
        <taxon>Chanos</taxon>
    </lineage>
</organism>
<dbReference type="InterPro" id="IPR016187">
    <property type="entry name" value="CTDL_fold"/>
</dbReference>
<dbReference type="Pfam" id="PF00059">
    <property type="entry name" value="Lectin_C"/>
    <property type="match status" value="1"/>
</dbReference>
<dbReference type="RefSeq" id="XP_030640045.1">
    <property type="nucleotide sequence ID" value="XM_030784185.1"/>
</dbReference>
<name>A0A6J2W3V4_CHACN</name>
<feature type="compositionally biased region" description="Basic and acidic residues" evidence="1">
    <location>
        <begin position="22"/>
        <end position="32"/>
    </location>
</feature>
<dbReference type="GeneID" id="115820564"/>
<dbReference type="SUPFAM" id="SSF56436">
    <property type="entry name" value="C-type lectin-like"/>
    <property type="match status" value="1"/>
</dbReference>